<dbReference type="AlphaFoldDB" id="A0A9N9N5L9"/>
<dbReference type="PROSITE" id="PS50097">
    <property type="entry name" value="BTB"/>
    <property type="match status" value="1"/>
</dbReference>
<evidence type="ECO:0000313" key="3">
    <source>
        <dbReference type="Proteomes" id="UP000789508"/>
    </source>
</evidence>
<dbReference type="Pfam" id="PF07707">
    <property type="entry name" value="BACK"/>
    <property type="match status" value="1"/>
</dbReference>
<dbReference type="PANTHER" id="PTHR46306:SF1">
    <property type="entry name" value="BTB_POZ DOMAIN-CONTAINING PROTEIN 9"/>
    <property type="match status" value="1"/>
</dbReference>
<protein>
    <submittedName>
        <fullName evidence="2">4379_t:CDS:1</fullName>
    </submittedName>
</protein>
<dbReference type="InterPro" id="IPR052407">
    <property type="entry name" value="BTB_POZ_domain_cont_9"/>
</dbReference>
<reference evidence="2" key="1">
    <citation type="submission" date="2021-06" db="EMBL/GenBank/DDBJ databases">
        <authorList>
            <person name="Kallberg Y."/>
            <person name="Tangrot J."/>
            <person name="Rosling A."/>
        </authorList>
    </citation>
    <scope>NUCLEOTIDE SEQUENCE</scope>
    <source>
        <strain evidence="2">FL130A</strain>
    </source>
</reference>
<proteinExistence type="predicted"/>
<sequence length="350" mass="40709">MSTQKTTRSLPYILISEIAALIEDSDDKDVSVKVGQDNDVKIFTAHSIILRARSRYFKVALSHSWIRKENGIISMDKPNIRPIIFEKILRYIYTGDITLTLENDDILDILIAADEMILEALIKSILDYIISEGMDWIKENIVKVQRVASSLEACKTLSNKCNEIMKAEPEIIFKSKSYLTIEKDFLLDLLKRNDLDMKEIEIWDLLVKWGIAQSDENLSLDNIKNWSADNKQKLQTTLKDCITHIRFFQINSEDYYLKVYPFKYILPSQLKKDLKAYYLAPKLYPKEKLEGYAPKRGKDNIKMGFATQTFGKIPIFETSFGELPIYDYQTKSEQLEKESEEKEQAVRKVR</sequence>
<name>A0A9N9N5L9_9GLOM</name>
<dbReference type="SUPFAM" id="SSF54695">
    <property type="entry name" value="POZ domain"/>
    <property type="match status" value="1"/>
</dbReference>
<dbReference type="InterPro" id="IPR011333">
    <property type="entry name" value="SKP1/BTB/POZ_sf"/>
</dbReference>
<dbReference type="Gene3D" id="3.30.710.10">
    <property type="entry name" value="Potassium Channel Kv1.1, Chain A"/>
    <property type="match status" value="1"/>
</dbReference>
<accession>A0A9N9N5L9</accession>
<organism evidence="2 3">
    <name type="scientific">Ambispora leptoticha</name>
    <dbReference type="NCBI Taxonomy" id="144679"/>
    <lineage>
        <taxon>Eukaryota</taxon>
        <taxon>Fungi</taxon>
        <taxon>Fungi incertae sedis</taxon>
        <taxon>Mucoromycota</taxon>
        <taxon>Glomeromycotina</taxon>
        <taxon>Glomeromycetes</taxon>
        <taxon>Archaeosporales</taxon>
        <taxon>Ambisporaceae</taxon>
        <taxon>Ambispora</taxon>
    </lineage>
</organism>
<dbReference type="InterPro" id="IPR000210">
    <property type="entry name" value="BTB/POZ_dom"/>
</dbReference>
<dbReference type="OrthoDB" id="298084at2759"/>
<dbReference type="Gene3D" id="1.25.40.420">
    <property type="match status" value="1"/>
</dbReference>
<dbReference type="InterPro" id="IPR011705">
    <property type="entry name" value="BACK"/>
</dbReference>
<dbReference type="GO" id="GO:0005737">
    <property type="term" value="C:cytoplasm"/>
    <property type="evidence" value="ECO:0007669"/>
    <property type="project" value="TreeGrafter"/>
</dbReference>
<dbReference type="Proteomes" id="UP000789508">
    <property type="component" value="Unassembled WGS sequence"/>
</dbReference>
<comment type="caution">
    <text evidence="2">The sequence shown here is derived from an EMBL/GenBank/DDBJ whole genome shotgun (WGS) entry which is preliminary data.</text>
</comment>
<dbReference type="PANTHER" id="PTHR46306">
    <property type="entry name" value="BTB/POZ DOMAIN-CONTAINING PROTEIN 9"/>
    <property type="match status" value="1"/>
</dbReference>
<dbReference type="EMBL" id="CAJVPS010019874">
    <property type="protein sequence ID" value="CAG8702589.1"/>
    <property type="molecule type" value="Genomic_DNA"/>
</dbReference>
<keyword evidence="3" id="KW-1185">Reference proteome</keyword>
<dbReference type="Pfam" id="PF00651">
    <property type="entry name" value="BTB"/>
    <property type="match status" value="1"/>
</dbReference>
<gene>
    <name evidence="2" type="ORF">ALEPTO_LOCUS11636</name>
</gene>
<feature type="domain" description="BTB" evidence="1">
    <location>
        <begin position="28"/>
        <end position="101"/>
    </location>
</feature>
<dbReference type="CDD" id="cd18186">
    <property type="entry name" value="BTB_POZ_ZBTB_KLHL-like"/>
    <property type="match status" value="1"/>
</dbReference>
<evidence type="ECO:0000259" key="1">
    <source>
        <dbReference type="PROSITE" id="PS50097"/>
    </source>
</evidence>
<evidence type="ECO:0000313" key="2">
    <source>
        <dbReference type="EMBL" id="CAG8702589.1"/>
    </source>
</evidence>
<feature type="non-terminal residue" evidence="2">
    <location>
        <position position="350"/>
    </location>
</feature>
<dbReference type="SMART" id="SM00225">
    <property type="entry name" value="BTB"/>
    <property type="match status" value="1"/>
</dbReference>